<evidence type="ECO:0000256" key="7">
    <source>
        <dbReference type="SAM" id="Phobius"/>
    </source>
</evidence>
<dbReference type="GO" id="GO:0016020">
    <property type="term" value="C:membrane"/>
    <property type="evidence" value="ECO:0007669"/>
    <property type="project" value="UniProtKB-SubCell"/>
</dbReference>
<evidence type="ECO:0000313" key="8">
    <source>
        <dbReference type="EMBL" id="KAK9106353.1"/>
    </source>
</evidence>
<comment type="caution">
    <text evidence="8">The sequence shown here is derived from an EMBL/GenBank/DDBJ whole genome shotgun (WGS) entry which is preliminary data.</text>
</comment>
<comment type="subcellular location">
    <subcellularLocation>
        <location evidence="1">Membrane</location>
        <topology evidence="1">Multi-pass membrane protein</topology>
    </subcellularLocation>
</comment>
<sequence>MSDELNFFLKGQSPIRLAALLHYSCCCVLHYNSTNIQLSRVVPCPCNAFCNAYGVGLTNFLLAILANNGGVLAGLAACGVTMDVIATAASDLMQDFKTSYCLTLASPRSMFVNQVIGTAMGCVISSCVCGSSSRPSKESVRLEFRVSGSLCACFLQHSDIRRRGPFSTPSTLLKAMCRMLRKKVARFMAMAVPFYVGAYIGINMFIGTVIMFVWGKLDKVKARAHGPAVASGMICGDGIWTLPASILALAGLRPPICMKFLSRETNSRVDQIIAS</sequence>
<evidence type="ECO:0000256" key="1">
    <source>
        <dbReference type="ARBA" id="ARBA00004141"/>
    </source>
</evidence>
<keyword evidence="4 7" id="KW-0812">Transmembrane</keyword>
<evidence type="ECO:0000313" key="9">
    <source>
        <dbReference type="Proteomes" id="UP001420932"/>
    </source>
</evidence>
<accession>A0AAP0FCN6</accession>
<evidence type="ECO:0000256" key="5">
    <source>
        <dbReference type="ARBA" id="ARBA00022989"/>
    </source>
</evidence>
<gene>
    <name evidence="8" type="ORF">Syun_022364</name>
</gene>
<dbReference type="AlphaFoldDB" id="A0AAP0FCN6"/>
<dbReference type="InterPro" id="IPR045035">
    <property type="entry name" value="YSL-like"/>
</dbReference>
<dbReference type="EMBL" id="JBBNAF010000010">
    <property type="protein sequence ID" value="KAK9106353.1"/>
    <property type="molecule type" value="Genomic_DNA"/>
</dbReference>
<reference evidence="8 9" key="1">
    <citation type="submission" date="2024-01" db="EMBL/GenBank/DDBJ databases">
        <title>Genome assemblies of Stephania.</title>
        <authorList>
            <person name="Yang L."/>
        </authorList>
    </citation>
    <scope>NUCLEOTIDE SEQUENCE [LARGE SCALE GENOMIC DNA]</scope>
    <source>
        <strain evidence="8">YNDBR</strain>
        <tissue evidence="8">Leaf</tissue>
    </source>
</reference>
<dbReference type="PANTHER" id="PTHR31645:SF76">
    <property type="entry name" value="METAL-NICOTIANAMINE TRANSPORTER YSL8-RELATED"/>
    <property type="match status" value="1"/>
</dbReference>
<evidence type="ECO:0000256" key="2">
    <source>
        <dbReference type="ARBA" id="ARBA00010276"/>
    </source>
</evidence>
<dbReference type="GO" id="GO:0035673">
    <property type="term" value="F:oligopeptide transmembrane transporter activity"/>
    <property type="evidence" value="ECO:0007669"/>
    <property type="project" value="InterPro"/>
</dbReference>
<evidence type="ECO:0000256" key="4">
    <source>
        <dbReference type="ARBA" id="ARBA00022692"/>
    </source>
</evidence>
<evidence type="ECO:0000256" key="6">
    <source>
        <dbReference type="ARBA" id="ARBA00023136"/>
    </source>
</evidence>
<keyword evidence="9" id="KW-1185">Reference proteome</keyword>
<dbReference type="PANTHER" id="PTHR31645">
    <property type="entry name" value="OLIGOPEPTIDE TRANSPORTER YGL114W-RELATED"/>
    <property type="match status" value="1"/>
</dbReference>
<keyword evidence="5 7" id="KW-1133">Transmembrane helix</keyword>
<keyword evidence="3" id="KW-0813">Transport</keyword>
<keyword evidence="6 7" id="KW-0472">Membrane</keyword>
<comment type="similarity">
    <text evidence="2">Belongs to the YSL (TC 2.A.67.2) family.</text>
</comment>
<evidence type="ECO:0000256" key="3">
    <source>
        <dbReference type="ARBA" id="ARBA00022448"/>
    </source>
</evidence>
<feature type="transmembrane region" description="Helical" evidence="7">
    <location>
        <begin position="226"/>
        <end position="252"/>
    </location>
</feature>
<organism evidence="8 9">
    <name type="scientific">Stephania yunnanensis</name>
    <dbReference type="NCBI Taxonomy" id="152371"/>
    <lineage>
        <taxon>Eukaryota</taxon>
        <taxon>Viridiplantae</taxon>
        <taxon>Streptophyta</taxon>
        <taxon>Embryophyta</taxon>
        <taxon>Tracheophyta</taxon>
        <taxon>Spermatophyta</taxon>
        <taxon>Magnoliopsida</taxon>
        <taxon>Ranunculales</taxon>
        <taxon>Menispermaceae</taxon>
        <taxon>Menispermoideae</taxon>
        <taxon>Cissampelideae</taxon>
        <taxon>Stephania</taxon>
    </lineage>
</organism>
<dbReference type="Pfam" id="PF03169">
    <property type="entry name" value="OPT"/>
    <property type="match status" value="2"/>
</dbReference>
<feature type="transmembrane region" description="Helical" evidence="7">
    <location>
        <begin position="187"/>
        <end position="214"/>
    </location>
</feature>
<dbReference type="InterPro" id="IPR004813">
    <property type="entry name" value="OPT"/>
</dbReference>
<name>A0AAP0FCN6_9MAGN</name>
<dbReference type="Proteomes" id="UP001420932">
    <property type="component" value="Unassembled WGS sequence"/>
</dbReference>
<proteinExistence type="inferred from homology"/>
<protein>
    <submittedName>
        <fullName evidence="8">Uncharacterized protein</fullName>
    </submittedName>
</protein>